<sequence length="328" mass="36210">MEMSCGAAAVRDDKAFPPSVYEAAEAGEIGHPEAYECKAFPVKMNLFHEIYAMIISIVIMGCVSTIISVLFIYGGAQVIPNHWESRSSGIAAKLKRPLQAVLGLGIAILADQEAAGQLLVSYFMYFSGGTERIAAIGATWVSAISARLKKLRRTVWFLQQILIWRRDPAAVMEMMEVMEEQQQQELAQAREDMAATFIVARTELDSLAVQAAYVTLILVWAMTVWFQLAFAKGIREMLGSAAEQDIVFQWMRTVVTANGLLNGAQVVTVYLASEVVSKAASNMQSSDKVVNEWFEDYIAKYLNTVYSEMANEASTDETGVAMTNTHLE</sequence>
<gene>
    <name evidence="2" type="ORF">CYMTET_35157</name>
</gene>
<feature type="transmembrane region" description="Helical" evidence="1">
    <location>
        <begin position="50"/>
        <end position="73"/>
    </location>
</feature>
<dbReference type="Proteomes" id="UP001190700">
    <property type="component" value="Unassembled WGS sequence"/>
</dbReference>
<keyword evidence="3" id="KW-1185">Reference proteome</keyword>
<dbReference type="AlphaFoldDB" id="A0AAE0F9U9"/>
<keyword evidence="1" id="KW-0472">Membrane</keyword>
<evidence type="ECO:0000313" key="3">
    <source>
        <dbReference type="Proteomes" id="UP001190700"/>
    </source>
</evidence>
<proteinExistence type="predicted"/>
<feature type="transmembrane region" description="Helical" evidence="1">
    <location>
        <begin position="211"/>
        <end position="230"/>
    </location>
</feature>
<name>A0AAE0F9U9_9CHLO</name>
<accession>A0AAE0F9U9</accession>
<organism evidence="2 3">
    <name type="scientific">Cymbomonas tetramitiformis</name>
    <dbReference type="NCBI Taxonomy" id="36881"/>
    <lineage>
        <taxon>Eukaryota</taxon>
        <taxon>Viridiplantae</taxon>
        <taxon>Chlorophyta</taxon>
        <taxon>Pyramimonadophyceae</taxon>
        <taxon>Pyramimonadales</taxon>
        <taxon>Pyramimonadaceae</taxon>
        <taxon>Cymbomonas</taxon>
    </lineage>
</organism>
<evidence type="ECO:0000313" key="2">
    <source>
        <dbReference type="EMBL" id="KAK3255674.1"/>
    </source>
</evidence>
<keyword evidence="1" id="KW-1133">Transmembrane helix</keyword>
<dbReference type="EMBL" id="LGRX02022395">
    <property type="protein sequence ID" value="KAK3255674.1"/>
    <property type="molecule type" value="Genomic_DNA"/>
</dbReference>
<evidence type="ECO:0000256" key="1">
    <source>
        <dbReference type="SAM" id="Phobius"/>
    </source>
</evidence>
<keyword evidence="1" id="KW-0812">Transmembrane</keyword>
<reference evidence="2 3" key="1">
    <citation type="journal article" date="2015" name="Genome Biol. Evol.">
        <title>Comparative Genomics of a Bacterivorous Green Alga Reveals Evolutionary Causalities and Consequences of Phago-Mixotrophic Mode of Nutrition.</title>
        <authorList>
            <person name="Burns J.A."/>
            <person name="Paasch A."/>
            <person name="Narechania A."/>
            <person name="Kim E."/>
        </authorList>
    </citation>
    <scope>NUCLEOTIDE SEQUENCE [LARGE SCALE GENOMIC DNA]</scope>
    <source>
        <strain evidence="2 3">PLY_AMNH</strain>
    </source>
</reference>
<comment type="caution">
    <text evidence="2">The sequence shown here is derived from an EMBL/GenBank/DDBJ whole genome shotgun (WGS) entry which is preliminary data.</text>
</comment>
<protein>
    <submittedName>
        <fullName evidence="2">Uncharacterized protein</fullName>
    </submittedName>
</protein>